<keyword evidence="1" id="KW-0378">Hydrolase</keyword>
<feature type="binding site" evidence="2">
    <location>
        <position position="97"/>
    </location>
    <ligand>
        <name>Mg(2+)</name>
        <dbReference type="ChEBI" id="CHEBI:18420"/>
        <label>1</label>
        <note>catalytic</note>
    </ligand>
</feature>
<keyword evidence="1" id="KW-0472">Membrane</keyword>
<comment type="subcellular location">
    <subcellularLocation>
        <location evidence="1">Cell inner membrane</location>
        <topology evidence="1">Peripheral membrane protein</topology>
        <orientation evidence="1">Cytoplasmic side</orientation>
    </subcellularLocation>
</comment>
<comment type="cofactor">
    <cofactor evidence="1 2">
        <name>Mg(2+)</name>
        <dbReference type="ChEBI" id="CHEBI:18420"/>
    </cofactor>
</comment>
<feature type="binding site" evidence="1">
    <location>
        <position position="97"/>
    </location>
    <ligand>
        <name>Mg(2+)</name>
        <dbReference type="ChEBI" id="CHEBI:18420"/>
        <label>1</label>
    </ligand>
</feature>
<dbReference type="RefSeq" id="WP_021698004.1">
    <property type="nucleotide sequence ID" value="NZ_BATC01000043.1"/>
</dbReference>
<name>A0A8E0NCL5_9CAUL</name>
<comment type="similarity">
    <text evidence="1">Belongs to the inositol monophosphatase superfamily. CysQ family.</text>
</comment>
<keyword evidence="1" id="KW-0997">Cell inner membrane</keyword>
<dbReference type="NCBIfam" id="TIGR01331">
    <property type="entry name" value="bisphos_cysQ"/>
    <property type="match status" value="1"/>
</dbReference>
<dbReference type="GO" id="GO:0008441">
    <property type="term" value="F:3'(2'),5'-bisphosphate nucleotidase activity"/>
    <property type="evidence" value="ECO:0007669"/>
    <property type="project" value="UniProtKB-UniRule"/>
</dbReference>
<keyword evidence="1" id="KW-1003">Cell membrane</keyword>
<dbReference type="Pfam" id="PF00459">
    <property type="entry name" value="Inositol_P"/>
    <property type="match status" value="1"/>
</dbReference>
<evidence type="ECO:0000256" key="1">
    <source>
        <dbReference type="HAMAP-Rule" id="MF_02095"/>
    </source>
</evidence>
<accession>A0A8E0NCL5</accession>
<dbReference type="Gene3D" id="3.30.540.10">
    <property type="entry name" value="Fructose-1,6-Bisphosphatase, subunit A, domain 1"/>
    <property type="match status" value="1"/>
</dbReference>
<dbReference type="GO" id="GO:0000287">
    <property type="term" value="F:magnesium ion binding"/>
    <property type="evidence" value="ECO:0007669"/>
    <property type="project" value="UniProtKB-UniRule"/>
</dbReference>
<evidence type="ECO:0000313" key="4">
    <source>
        <dbReference type="Proteomes" id="UP000016569"/>
    </source>
</evidence>
<dbReference type="PANTHER" id="PTHR43028:SF5">
    <property type="entry name" value="3'(2'),5'-BISPHOSPHATE NUCLEOTIDASE 1"/>
    <property type="match status" value="1"/>
</dbReference>
<feature type="binding site" evidence="1">
    <location>
        <begin position="99"/>
        <end position="102"/>
    </location>
    <ligand>
        <name>substrate</name>
    </ligand>
</feature>
<feature type="binding site" evidence="1">
    <location>
        <position position="78"/>
    </location>
    <ligand>
        <name>substrate</name>
    </ligand>
</feature>
<dbReference type="EC" id="3.1.3.7" evidence="1"/>
<dbReference type="InterPro" id="IPR050725">
    <property type="entry name" value="CysQ/Inositol_MonoPase"/>
</dbReference>
<gene>
    <name evidence="1" type="primary">cysQ</name>
    <name evidence="3" type="ORF">MBEBAB_2160</name>
</gene>
<dbReference type="GO" id="GO:0000103">
    <property type="term" value="P:sulfate assimilation"/>
    <property type="evidence" value="ECO:0007669"/>
    <property type="project" value="TreeGrafter"/>
</dbReference>
<dbReference type="InterPro" id="IPR006240">
    <property type="entry name" value="CysQ"/>
</dbReference>
<feature type="binding site" evidence="2">
    <location>
        <position position="100"/>
    </location>
    <ligand>
        <name>Mg(2+)</name>
        <dbReference type="ChEBI" id="CHEBI:18420"/>
        <label>1</label>
        <note>catalytic</note>
    </ligand>
</feature>
<comment type="catalytic activity">
    <reaction evidence="1">
        <text>adenosine 3',5'-bisphosphate + H2O = AMP + phosphate</text>
        <dbReference type="Rhea" id="RHEA:10040"/>
        <dbReference type="ChEBI" id="CHEBI:15377"/>
        <dbReference type="ChEBI" id="CHEBI:43474"/>
        <dbReference type="ChEBI" id="CHEBI:58343"/>
        <dbReference type="ChEBI" id="CHEBI:456215"/>
        <dbReference type="EC" id="3.1.3.7"/>
    </reaction>
</comment>
<proteinExistence type="inferred from homology"/>
<dbReference type="Proteomes" id="UP000016569">
    <property type="component" value="Unassembled WGS sequence"/>
</dbReference>
<dbReference type="EMBL" id="BATC01000043">
    <property type="protein sequence ID" value="GAD59910.1"/>
    <property type="molecule type" value="Genomic_DNA"/>
</dbReference>
<keyword evidence="4" id="KW-1185">Reference proteome</keyword>
<feature type="binding site" evidence="1">
    <location>
        <position position="99"/>
    </location>
    <ligand>
        <name>Mg(2+)</name>
        <dbReference type="ChEBI" id="CHEBI:18420"/>
        <label>1</label>
    </ligand>
</feature>
<comment type="caution">
    <text evidence="3">The sequence shown here is derived from an EMBL/GenBank/DDBJ whole genome shotgun (WGS) entry which is preliminary data.</text>
</comment>
<feature type="binding site" evidence="2">
    <location>
        <position position="99"/>
    </location>
    <ligand>
        <name>Mg(2+)</name>
        <dbReference type="ChEBI" id="CHEBI:18420"/>
        <label>1</label>
        <note>catalytic</note>
    </ligand>
</feature>
<dbReference type="Gene3D" id="3.40.190.80">
    <property type="match status" value="1"/>
</dbReference>
<sequence>MSALPESLSRDLESGRLTEQLAEIAEEASALILPYWRAGAAVTTKADDSPVTEADQKAEALILERLTALYPGVQTVAEEACAADGTPDAENAFFLIDPLDGTKAFVGEREAFTVNIALAHGERVLAGVISAPAMAQTWRTGGSGDKAGAFSRRFGETAWRQVRVRQKPDRGFALISHSLGEDEAERIASRFGCAEWQALDSSVKFCLIAEGRYDVYPRTGPTCEWDTGAGQAILEAAGGRVITLEQGQPLSYAKPNYLNPGFVALGG</sequence>
<dbReference type="GO" id="GO:0005886">
    <property type="term" value="C:plasma membrane"/>
    <property type="evidence" value="ECO:0007669"/>
    <property type="project" value="UniProtKB-SubCell"/>
</dbReference>
<protein>
    <recommendedName>
        <fullName evidence="1">3'(2'),5'-bisphosphate nucleotidase CysQ</fullName>
        <ecNumber evidence="1">3.1.3.7</ecNumber>
    </recommendedName>
    <alternativeName>
        <fullName evidence="1">3'(2'),5-bisphosphonucleoside 3'(2')-phosphohydrolase</fullName>
    </alternativeName>
    <alternativeName>
        <fullName evidence="1">3'-phosphoadenosine 5'-phosphate phosphatase</fullName>
        <shortName evidence="1">PAP phosphatase</shortName>
    </alternativeName>
</protein>
<dbReference type="HAMAP" id="MF_02095">
    <property type="entry name" value="CysQ"/>
    <property type="match status" value="1"/>
</dbReference>
<feature type="binding site" evidence="2">
    <location>
        <position position="78"/>
    </location>
    <ligand>
        <name>Mg(2+)</name>
        <dbReference type="ChEBI" id="CHEBI:18420"/>
        <label>1</label>
        <note>catalytic</note>
    </ligand>
</feature>
<dbReference type="OrthoDB" id="9785695at2"/>
<dbReference type="PANTHER" id="PTHR43028">
    <property type="entry name" value="3'(2'),5'-BISPHOSPHATE NUCLEOTIDASE 1"/>
    <property type="match status" value="1"/>
</dbReference>
<keyword evidence="1 2" id="KW-0479">Metal-binding</keyword>
<dbReference type="PRINTS" id="PR00377">
    <property type="entry name" value="IMPHPHTASES"/>
</dbReference>
<feature type="binding site" evidence="1">
    <location>
        <position position="226"/>
    </location>
    <ligand>
        <name>Mg(2+)</name>
        <dbReference type="ChEBI" id="CHEBI:18420"/>
        <label>2</label>
    </ligand>
</feature>
<feature type="binding site" evidence="1">
    <location>
        <position position="226"/>
    </location>
    <ligand>
        <name>substrate</name>
    </ligand>
</feature>
<feature type="binding site" evidence="1">
    <location>
        <position position="78"/>
    </location>
    <ligand>
        <name>Mg(2+)</name>
        <dbReference type="ChEBI" id="CHEBI:18420"/>
        <label>1</label>
    </ligand>
</feature>
<dbReference type="CDD" id="cd01638">
    <property type="entry name" value="CysQ"/>
    <property type="match status" value="1"/>
</dbReference>
<evidence type="ECO:0000256" key="2">
    <source>
        <dbReference type="PIRSR" id="PIRSR600760-2"/>
    </source>
</evidence>
<reference evidence="4" key="1">
    <citation type="journal article" date="2013" name="Genome Announc.">
        <title>Draft Genome Sequence of the Dimorphic Prosthecate Bacterium Brevundimonas abyssalis TAR-001T.</title>
        <authorList>
            <person name="Tsubouchi T."/>
            <person name="Nishi S."/>
            <person name="Usui K."/>
            <person name="Shimane Y."/>
            <person name="Takaki Y."/>
            <person name="Maruyama T."/>
            <person name="Hatada Y."/>
        </authorList>
    </citation>
    <scope>NUCLEOTIDE SEQUENCE [LARGE SCALE GENOMIC DNA]</scope>
    <source>
        <strain evidence="4">TAR-001</strain>
    </source>
</reference>
<feature type="binding site" evidence="2">
    <location>
        <position position="226"/>
    </location>
    <ligand>
        <name>Mg(2+)</name>
        <dbReference type="ChEBI" id="CHEBI:18420"/>
        <label>1</label>
        <note>catalytic</note>
    </ligand>
</feature>
<organism evidence="3 4">
    <name type="scientific">Brevundimonas abyssalis TAR-001</name>
    <dbReference type="NCBI Taxonomy" id="1391729"/>
    <lineage>
        <taxon>Bacteria</taxon>
        <taxon>Pseudomonadati</taxon>
        <taxon>Pseudomonadota</taxon>
        <taxon>Alphaproteobacteria</taxon>
        <taxon>Caulobacterales</taxon>
        <taxon>Caulobacteraceae</taxon>
        <taxon>Brevundimonas</taxon>
    </lineage>
</organism>
<feature type="binding site" evidence="1">
    <location>
        <position position="100"/>
    </location>
    <ligand>
        <name>Mg(2+)</name>
        <dbReference type="ChEBI" id="CHEBI:18420"/>
        <label>2</label>
    </ligand>
</feature>
<dbReference type="InterPro" id="IPR000760">
    <property type="entry name" value="Inositol_monophosphatase-like"/>
</dbReference>
<dbReference type="SUPFAM" id="SSF56655">
    <property type="entry name" value="Carbohydrate phosphatase"/>
    <property type="match status" value="1"/>
</dbReference>
<comment type="function">
    <text evidence="1">Converts adenosine-3',5'-bisphosphate (PAP) to AMP.</text>
</comment>
<feature type="binding site" evidence="1">
    <location>
        <position position="97"/>
    </location>
    <ligand>
        <name>Mg(2+)</name>
        <dbReference type="ChEBI" id="CHEBI:18420"/>
        <label>2</label>
    </ligand>
</feature>
<dbReference type="AlphaFoldDB" id="A0A8E0NCL5"/>
<dbReference type="GO" id="GO:0050427">
    <property type="term" value="P:3'-phosphoadenosine 5'-phosphosulfate metabolic process"/>
    <property type="evidence" value="ECO:0007669"/>
    <property type="project" value="TreeGrafter"/>
</dbReference>
<evidence type="ECO:0000313" key="3">
    <source>
        <dbReference type="EMBL" id="GAD59910.1"/>
    </source>
</evidence>
<keyword evidence="1 2" id="KW-0460">Magnesium</keyword>